<evidence type="ECO:0000259" key="3">
    <source>
        <dbReference type="Pfam" id="PF14501"/>
    </source>
</evidence>
<dbReference type="PANTHER" id="PTHR40448">
    <property type="entry name" value="TWO-COMPONENT SENSOR HISTIDINE KINASE"/>
    <property type="match status" value="1"/>
</dbReference>
<keyword evidence="5" id="KW-1185">Reference proteome</keyword>
<evidence type="ECO:0000256" key="2">
    <source>
        <dbReference type="SAM" id="Phobius"/>
    </source>
</evidence>
<keyword evidence="4" id="KW-0418">Kinase</keyword>
<dbReference type="AlphaFoldDB" id="A0A923LIV0"/>
<dbReference type="InterPro" id="IPR036890">
    <property type="entry name" value="HATPase_C_sf"/>
</dbReference>
<feature type="domain" description="Sensor histidine kinase NatK-like C-terminal" evidence="3">
    <location>
        <begin position="336"/>
        <end position="441"/>
    </location>
</feature>
<feature type="transmembrane region" description="Helical" evidence="2">
    <location>
        <begin position="69"/>
        <end position="88"/>
    </location>
</feature>
<dbReference type="RefSeq" id="WP_186875631.1">
    <property type="nucleotide sequence ID" value="NZ_JACOPF010000001.1"/>
</dbReference>
<dbReference type="SUPFAM" id="SSF55874">
    <property type="entry name" value="ATPase domain of HSP90 chaperone/DNA topoisomerase II/histidine kinase"/>
    <property type="match status" value="1"/>
</dbReference>
<dbReference type="Gene3D" id="3.30.565.10">
    <property type="entry name" value="Histidine kinase-like ATPase, C-terminal domain"/>
    <property type="match status" value="1"/>
</dbReference>
<dbReference type="GO" id="GO:0042802">
    <property type="term" value="F:identical protein binding"/>
    <property type="evidence" value="ECO:0007669"/>
    <property type="project" value="TreeGrafter"/>
</dbReference>
<keyword evidence="2" id="KW-0812">Transmembrane</keyword>
<organism evidence="4 5">
    <name type="scientific">Mediterraneibacter hominis</name>
    <dbReference type="NCBI Taxonomy" id="2763054"/>
    <lineage>
        <taxon>Bacteria</taxon>
        <taxon>Bacillati</taxon>
        <taxon>Bacillota</taxon>
        <taxon>Clostridia</taxon>
        <taxon>Lachnospirales</taxon>
        <taxon>Lachnospiraceae</taxon>
        <taxon>Mediterraneibacter</taxon>
    </lineage>
</organism>
<evidence type="ECO:0000313" key="4">
    <source>
        <dbReference type="EMBL" id="MBC5689059.1"/>
    </source>
</evidence>
<keyword evidence="4" id="KW-0808">Transferase</keyword>
<dbReference type="CDD" id="cd16935">
    <property type="entry name" value="HATPase_AgrC-ComD-like"/>
    <property type="match status" value="1"/>
</dbReference>
<feature type="transmembrane region" description="Helical" evidence="2">
    <location>
        <begin position="43"/>
        <end position="63"/>
    </location>
</feature>
<gene>
    <name evidence="4" type="ORF">H8S37_08985</name>
</gene>
<reference evidence="4" key="1">
    <citation type="submission" date="2020-08" db="EMBL/GenBank/DDBJ databases">
        <title>Genome public.</title>
        <authorList>
            <person name="Liu C."/>
            <person name="Sun Q."/>
        </authorList>
    </citation>
    <scope>NUCLEOTIDE SEQUENCE</scope>
    <source>
        <strain evidence="4">NSJ-55</strain>
    </source>
</reference>
<dbReference type="InterPro" id="IPR032834">
    <property type="entry name" value="NatK-like_C"/>
</dbReference>
<sequence length="449" mass="51923">MNVAEVDIVSTILPDIPRFYTALAEWLACLLCIAEVKRRVTGWKFIGISVGTLIIQVLFLEVTQGMENFLWLLCMGAAVGLMYGYIYLCCCVSGRDAGYYCVRAFVAAEFAASLEWQTYCWLSLRMAMDGLIFRIFWLVLIYSFVFCIVWLLYRKSGTKEKPYLVTNKELTAYIIIGLAVFSISNLGFVSADTIFGGQQSAEIFNVRTLVDLGGIVIMYAYHVQRIELRTRHELESVQSILYNQYMQYQQSQEAMDLINYKYHDLKHHIIALRAEENAQKREAYLDKMEEEIQNYEAQNRTGNKVLDTLLTSKNLLCMKNDISMTCVVDGKLFAFMDVMDICSIFGNALDNAIECEKQIPEKEKRLIHVSTFLQKSFLMIRFENYYEGSLELEESLPVTTKKEKTFHGYGLKSLRYTVHKYKGEVDIQCCDNWFNLKILIPMDMDFLKK</sequence>
<dbReference type="EMBL" id="JACOPF010000001">
    <property type="protein sequence ID" value="MBC5689059.1"/>
    <property type="molecule type" value="Genomic_DNA"/>
</dbReference>
<dbReference type="PANTHER" id="PTHR40448:SF1">
    <property type="entry name" value="TWO-COMPONENT SENSOR HISTIDINE KINASE"/>
    <property type="match status" value="1"/>
</dbReference>
<dbReference type="Proteomes" id="UP000652477">
    <property type="component" value="Unassembled WGS sequence"/>
</dbReference>
<dbReference type="Pfam" id="PF14501">
    <property type="entry name" value="HATPase_c_5"/>
    <property type="match status" value="1"/>
</dbReference>
<keyword evidence="2" id="KW-0472">Membrane</keyword>
<feature type="transmembrane region" description="Helical" evidence="2">
    <location>
        <begin position="131"/>
        <end position="153"/>
    </location>
</feature>
<evidence type="ECO:0000256" key="1">
    <source>
        <dbReference type="SAM" id="Coils"/>
    </source>
</evidence>
<evidence type="ECO:0000313" key="5">
    <source>
        <dbReference type="Proteomes" id="UP000652477"/>
    </source>
</evidence>
<feature type="coiled-coil region" evidence="1">
    <location>
        <begin position="271"/>
        <end position="305"/>
    </location>
</feature>
<feature type="transmembrane region" description="Helical" evidence="2">
    <location>
        <begin position="173"/>
        <end position="191"/>
    </location>
</feature>
<dbReference type="GO" id="GO:0016301">
    <property type="term" value="F:kinase activity"/>
    <property type="evidence" value="ECO:0007669"/>
    <property type="project" value="UniProtKB-KW"/>
</dbReference>
<feature type="transmembrane region" description="Helical" evidence="2">
    <location>
        <begin position="203"/>
        <end position="221"/>
    </location>
</feature>
<accession>A0A923LIV0</accession>
<comment type="caution">
    <text evidence="4">The sequence shown here is derived from an EMBL/GenBank/DDBJ whole genome shotgun (WGS) entry which is preliminary data.</text>
</comment>
<keyword evidence="1" id="KW-0175">Coiled coil</keyword>
<name>A0A923LIV0_9FIRM</name>
<proteinExistence type="predicted"/>
<protein>
    <submittedName>
        <fullName evidence="4">Sensor histidine kinase</fullName>
    </submittedName>
</protein>
<keyword evidence="2" id="KW-1133">Transmembrane helix</keyword>